<organism evidence="1 2">
    <name type="scientific">Aspergillus tubingensis (strain CBS 134.48)</name>
    <dbReference type="NCBI Taxonomy" id="767770"/>
    <lineage>
        <taxon>Eukaryota</taxon>
        <taxon>Fungi</taxon>
        <taxon>Dikarya</taxon>
        <taxon>Ascomycota</taxon>
        <taxon>Pezizomycotina</taxon>
        <taxon>Eurotiomycetes</taxon>
        <taxon>Eurotiomycetidae</taxon>
        <taxon>Eurotiales</taxon>
        <taxon>Aspergillaceae</taxon>
        <taxon>Aspergillus</taxon>
        <taxon>Aspergillus subgen. Circumdati</taxon>
    </lineage>
</organism>
<evidence type="ECO:0000313" key="1">
    <source>
        <dbReference type="EMBL" id="OJI79303.1"/>
    </source>
</evidence>
<keyword evidence="2" id="KW-1185">Reference proteome</keyword>
<proteinExistence type="predicted"/>
<dbReference type="OrthoDB" id="4357582at2759"/>
<dbReference type="PANTHER" id="PTHR37535:SF3">
    <property type="entry name" value="FLUG DOMAIN-CONTAINING PROTEIN"/>
    <property type="match status" value="1"/>
</dbReference>
<protein>
    <submittedName>
        <fullName evidence="1">Uncharacterized protein</fullName>
    </submittedName>
</protein>
<sequence length="184" mass="21707">MFKIPDIQMSKDGFSHNDLKIVQNHLWCHDSFEYRGKYPEKRRVELSVSMLLYCFTSARTGEVHESTARRTSAREHGDTDLAKHMSAAVMAACYKHFRLSIEWIEGEIMLVLDYDRDYTKGSWRMQLSELPTHGFYEKYTEKTPLFLNFLTFFLPLASADRAGYPDNELVVEQHLWKLVRIIFR</sequence>
<dbReference type="STRING" id="767770.A0A1L9MQH9"/>
<dbReference type="EMBL" id="KV878208">
    <property type="protein sequence ID" value="OJI79303.1"/>
    <property type="molecule type" value="Genomic_DNA"/>
</dbReference>
<accession>A0A1L9MQH9</accession>
<evidence type="ECO:0000313" key="2">
    <source>
        <dbReference type="Proteomes" id="UP000184304"/>
    </source>
</evidence>
<reference evidence="2" key="1">
    <citation type="journal article" date="2017" name="Genome Biol.">
        <title>Comparative genomics reveals high biological diversity and specific adaptations in the industrially and medically important fungal genus Aspergillus.</title>
        <authorList>
            <person name="de Vries R.P."/>
            <person name="Riley R."/>
            <person name="Wiebenga A."/>
            <person name="Aguilar-Osorio G."/>
            <person name="Amillis S."/>
            <person name="Uchima C.A."/>
            <person name="Anderluh G."/>
            <person name="Asadollahi M."/>
            <person name="Askin M."/>
            <person name="Barry K."/>
            <person name="Battaglia E."/>
            <person name="Bayram O."/>
            <person name="Benocci T."/>
            <person name="Braus-Stromeyer S.A."/>
            <person name="Caldana C."/>
            <person name="Canovas D."/>
            <person name="Cerqueira G.C."/>
            <person name="Chen F."/>
            <person name="Chen W."/>
            <person name="Choi C."/>
            <person name="Clum A."/>
            <person name="Dos Santos R.A."/>
            <person name="Damasio A.R."/>
            <person name="Diallinas G."/>
            <person name="Emri T."/>
            <person name="Fekete E."/>
            <person name="Flipphi M."/>
            <person name="Freyberg S."/>
            <person name="Gallo A."/>
            <person name="Gournas C."/>
            <person name="Habgood R."/>
            <person name="Hainaut M."/>
            <person name="Harispe M.L."/>
            <person name="Henrissat B."/>
            <person name="Hilden K.S."/>
            <person name="Hope R."/>
            <person name="Hossain A."/>
            <person name="Karabika E."/>
            <person name="Karaffa L."/>
            <person name="Karanyi Z."/>
            <person name="Krasevec N."/>
            <person name="Kuo A."/>
            <person name="Kusch H."/>
            <person name="LaButti K."/>
            <person name="Lagendijk E.L."/>
            <person name="Lapidus A."/>
            <person name="Levasseur A."/>
            <person name="Lindquist E."/>
            <person name="Lipzen A."/>
            <person name="Logrieco A.F."/>
            <person name="MacCabe A."/>
            <person name="Maekelae M.R."/>
            <person name="Malavazi I."/>
            <person name="Melin P."/>
            <person name="Meyer V."/>
            <person name="Mielnichuk N."/>
            <person name="Miskei M."/>
            <person name="Molnar A.P."/>
            <person name="Mule G."/>
            <person name="Ngan C.Y."/>
            <person name="Orejas M."/>
            <person name="Orosz E."/>
            <person name="Ouedraogo J.P."/>
            <person name="Overkamp K.M."/>
            <person name="Park H.-S."/>
            <person name="Perrone G."/>
            <person name="Piumi F."/>
            <person name="Punt P.J."/>
            <person name="Ram A.F."/>
            <person name="Ramon A."/>
            <person name="Rauscher S."/>
            <person name="Record E."/>
            <person name="Riano-Pachon D.M."/>
            <person name="Robert V."/>
            <person name="Roehrig J."/>
            <person name="Ruller R."/>
            <person name="Salamov A."/>
            <person name="Salih N.S."/>
            <person name="Samson R.A."/>
            <person name="Sandor E."/>
            <person name="Sanguinetti M."/>
            <person name="Schuetze T."/>
            <person name="Sepcic K."/>
            <person name="Shelest E."/>
            <person name="Sherlock G."/>
            <person name="Sophianopoulou V."/>
            <person name="Squina F.M."/>
            <person name="Sun H."/>
            <person name="Susca A."/>
            <person name="Todd R.B."/>
            <person name="Tsang A."/>
            <person name="Unkles S.E."/>
            <person name="van de Wiele N."/>
            <person name="van Rossen-Uffink D."/>
            <person name="Oliveira J.V."/>
            <person name="Vesth T.C."/>
            <person name="Visser J."/>
            <person name="Yu J.-H."/>
            <person name="Zhou M."/>
            <person name="Andersen M.R."/>
            <person name="Archer D.B."/>
            <person name="Baker S.E."/>
            <person name="Benoit I."/>
            <person name="Brakhage A.A."/>
            <person name="Braus G.H."/>
            <person name="Fischer R."/>
            <person name="Frisvad J.C."/>
            <person name="Goldman G.H."/>
            <person name="Houbraken J."/>
            <person name="Oakley B."/>
            <person name="Pocsi I."/>
            <person name="Scazzocchio C."/>
            <person name="Seiboth B."/>
            <person name="vanKuyk P.A."/>
            <person name="Wortman J."/>
            <person name="Dyer P.S."/>
            <person name="Grigoriev I.V."/>
        </authorList>
    </citation>
    <scope>NUCLEOTIDE SEQUENCE [LARGE SCALE GENOMIC DNA]</scope>
    <source>
        <strain evidence="2">CBS 134.48</strain>
    </source>
</reference>
<dbReference type="Proteomes" id="UP000184304">
    <property type="component" value="Unassembled WGS sequence"/>
</dbReference>
<dbReference type="PANTHER" id="PTHR37535">
    <property type="entry name" value="FLUG DOMAIN PROTEIN"/>
    <property type="match status" value="1"/>
</dbReference>
<name>A0A1L9MQH9_ASPTC</name>
<dbReference type="AlphaFoldDB" id="A0A1L9MQH9"/>
<gene>
    <name evidence="1" type="ORF">ASPTUDRAFT_131238</name>
</gene>
<dbReference type="VEuPathDB" id="FungiDB:ASPTUDRAFT_131238"/>